<keyword evidence="1" id="KW-0812">Transmembrane</keyword>
<sequence>MKNKIQHIPYQFSNAVNPENDEHEMVLSGYIGSSSWWYDAISAESVRSALKEVRASTVKIKLNSGGGDADQGVEIYNYLKDLDKKVIVEVTSLAASAASIIAMAADEIVMR</sequence>
<keyword evidence="1" id="KW-0472">Membrane</keyword>
<dbReference type="EMBL" id="MUAU01000504">
    <property type="protein sequence ID" value="OOR65760.1"/>
    <property type="molecule type" value="Genomic_DNA"/>
</dbReference>
<accession>A0A9X6B1V4</accession>
<evidence type="ECO:0000313" key="2">
    <source>
        <dbReference type="EMBL" id="OOR65760.1"/>
    </source>
</evidence>
<dbReference type="SUPFAM" id="SSF52096">
    <property type="entry name" value="ClpP/crotonase"/>
    <property type="match status" value="1"/>
</dbReference>
<dbReference type="RefSeq" id="WP_176116740.1">
    <property type="nucleotide sequence ID" value="NZ_MUAU01000329.1"/>
</dbReference>
<proteinExistence type="predicted"/>
<dbReference type="InterPro" id="IPR029045">
    <property type="entry name" value="ClpP/crotonase-like_dom_sf"/>
</dbReference>
<protein>
    <submittedName>
        <fullName evidence="2">Peptidase</fullName>
    </submittedName>
</protein>
<evidence type="ECO:0000256" key="1">
    <source>
        <dbReference type="SAM" id="Phobius"/>
    </source>
</evidence>
<feature type="non-terminal residue" evidence="2">
    <location>
        <position position="111"/>
    </location>
</feature>
<reference evidence="2 4" key="1">
    <citation type="submission" date="2017-01" db="EMBL/GenBank/DDBJ databases">
        <title>Bacillus cereus isolates.</title>
        <authorList>
            <person name="Beno S.M."/>
        </authorList>
    </citation>
    <scope>NUCLEOTIDE SEQUENCE [LARGE SCALE GENOMIC DNA]</scope>
    <source>
        <strain evidence="2 4">FSL K6-1030</strain>
    </source>
</reference>
<evidence type="ECO:0000313" key="3">
    <source>
        <dbReference type="EMBL" id="OOR70874.1"/>
    </source>
</evidence>
<evidence type="ECO:0000313" key="4">
    <source>
        <dbReference type="Proteomes" id="UP000190641"/>
    </source>
</evidence>
<dbReference type="Proteomes" id="UP000190641">
    <property type="component" value="Unassembled WGS sequence"/>
</dbReference>
<dbReference type="Pfam" id="PF00574">
    <property type="entry name" value="CLP_protease"/>
    <property type="match status" value="1"/>
</dbReference>
<gene>
    <name evidence="3" type="ORF">BLX06_34005</name>
    <name evidence="2" type="ORF">BLX06_35620</name>
</gene>
<feature type="transmembrane region" description="Helical" evidence="1">
    <location>
        <begin position="86"/>
        <end position="105"/>
    </location>
</feature>
<name>A0A9X6B1V4_BACCE</name>
<dbReference type="EMBL" id="MUAU01000329">
    <property type="protein sequence ID" value="OOR70874.1"/>
    <property type="molecule type" value="Genomic_DNA"/>
</dbReference>
<organism evidence="2 4">
    <name type="scientific">Bacillus cereus</name>
    <dbReference type="NCBI Taxonomy" id="1396"/>
    <lineage>
        <taxon>Bacteria</taxon>
        <taxon>Bacillati</taxon>
        <taxon>Bacillota</taxon>
        <taxon>Bacilli</taxon>
        <taxon>Bacillales</taxon>
        <taxon>Bacillaceae</taxon>
        <taxon>Bacillus</taxon>
        <taxon>Bacillus cereus group</taxon>
    </lineage>
</organism>
<dbReference type="Gene3D" id="3.90.226.10">
    <property type="entry name" value="2-enoyl-CoA Hydratase, Chain A, domain 1"/>
    <property type="match status" value="1"/>
</dbReference>
<keyword evidence="1" id="KW-1133">Transmembrane helix</keyword>
<dbReference type="AlphaFoldDB" id="A0A9X6B1V4"/>
<dbReference type="InterPro" id="IPR023562">
    <property type="entry name" value="ClpP/TepA"/>
</dbReference>
<comment type="caution">
    <text evidence="2">The sequence shown here is derived from an EMBL/GenBank/DDBJ whole genome shotgun (WGS) entry which is preliminary data.</text>
</comment>